<name>G3B7J5_CANTC</name>
<dbReference type="Pfam" id="PF01138">
    <property type="entry name" value="RNase_PH"/>
    <property type="match status" value="1"/>
</dbReference>
<evidence type="ECO:0000313" key="7">
    <source>
        <dbReference type="EMBL" id="EGV61629.1"/>
    </source>
</evidence>
<dbReference type="InterPro" id="IPR050080">
    <property type="entry name" value="RNase_PH"/>
</dbReference>
<dbReference type="OrthoDB" id="27298at2759"/>
<keyword evidence="8" id="KW-1185">Reference proteome</keyword>
<dbReference type="GO" id="GO:0000176">
    <property type="term" value="C:nuclear exosome (RNase complex)"/>
    <property type="evidence" value="ECO:0007669"/>
    <property type="project" value="TreeGrafter"/>
</dbReference>
<keyword evidence="3" id="KW-0698">rRNA processing</keyword>
<dbReference type="Gene3D" id="3.30.230.70">
    <property type="entry name" value="GHMP Kinase, N-terminal domain"/>
    <property type="match status" value="1"/>
</dbReference>
<evidence type="ECO:0000313" key="8">
    <source>
        <dbReference type="Proteomes" id="UP000000707"/>
    </source>
</evidence>
<dbReference type="PANTHER" id="PTHR11953:SF1">
    <property type="entry name" value="EXOSOME COMPLEX COMPONENT RRP46"/>
    <property type="match status" value="1"/>
</dbReference>
<reference evidence="7 8" key="1">
    <citation type="journal article" date="2011" name="Proc. Natl. Acad. Sci. U.S.A.">
        <title>Comparative genomics of xylose-fermenting fungi for enhanced biofuel production.</title>
        <authorList>
            <person name="Wohlbach D.J."/>
            <person name="Kuo A."/>
            <person name="Sato T.K."/>
            <person name="Potts K.M."/>
            <person name="Salamov A.A."/>
            <person name="LaButti K.M."/>
            <person name="Sun H."/>
            <person name="Clum A."/>
            <person name="Pangilinan J.L."/>
            <person name="Lindquist E.A."/>
            <person name="Lucas S."/>
            <person name="Lapidus A."/>
            <person name="Jin M."/>
            <person name="Gunawan C."/>
            <person name="Balan V."/>
            <person name="Dale B.E."/>
            <person name="Jeffries T.W."/>
            <person name="Zinkel R."/>
            <person name="Barry K.W."/>
            <person name="Grigoriev I.V."/>
            <person name="Gasch A.P."/>
        </authorList>
    </citation>
    <scope>NUCLEOTIDE SEQUENCE [LARGE SCALE GENOMIC DNA]</scope>
    <source>
        <strain evidence="8">ATCC 10573 / BCRC 21748 / CBS 615 / JCM 9827 / NBRC 10315 / NRRL Y-1498 / VKM Y-70</strain>
    </source>
</reference>
<dbReference type="InterPro" id="IPR027408">
    <property type="entry name" value="PNPase/RNase_PH_dom_sf"/>
</dbReference>
<dbReference type="InterPro" id="IPR001247">
    <property type="entry name" value="ExoRNase_PH_dom1"/>
</dbReference>
<dbReference type="GO" id="GO:0071051">
    <property type="term" value="P:poly(A)-dependent snoRNA 3'-end processing"/>
    <property type="evidence" value="ECO:0007669"/>
    <property type="project" value="TreeGrafter"/>
</dbReference>
<evidence type="ECO:0000256" key="1">
    <source>
        <dbReference type="ARBA" id="ARBA00004123"/>
    </source>
</evidence>
<evidence type="ECO:0000256" key="3">
    <source>
        <dbReference type="ARBA" id="ARBA00022552"/>
    </source>
</evidence>
<dbReference type="InterPro" id="IPR020568">
    <property type="entry name" value="Ribosomal_Su5_D2-typ_SF"/>
</dbReference>
<gene>
    <name evidence="7" type="ORF">CANTEDRAFT_98824</name>
</gene>
<comment type="subcellular location">
    <subcellularLocation>
        <location evidence="1">Nucleus</location>
    </subcellularLocation>
</comment>
<proteinExistence type="inferred from homology"/>
<dbReference type="SUPFAM" id="SSF54211">
    <property type="entry name" value="Ribosomal protein S5 domain 2-like"/>
    <property type="match status" value="1"/>
</dbReference>
<dbReference type="GO" id="GO:0071028">
    <property type="term" value="P:nuclear mRNA surveillance"/>
    <property type="evidence" value="ECO:0007669"/>
    <property type="project" value="TreeGrafter"/>
</dbReference>
<dbReference type="GO" id="GO:0003723">
    <property type="term" value="F:RNA binding"/>
    <property type="evidence" value="ECO:0007669"/>
    <property type="project" value="TreeGrafter"/>
</dbReference>
<dbReference type="GeneID" id="18250807"/>
<dbReference type="HOGENOM" id="CLU_063514_2_1_1"/>
<evidence type="ECO:0000256" key="2">
    <source>
        <dbReference type="ARBA" id="ARBA00006678"/>
    </source>
</evidence>
<dbReference type="AlphaFoldDB" id="G3B7J5"/>
<dbReference type="GO" id="GO:0016075">
    <property type="term" value="P:rRNA catabolic process"/>
    <property type="evidence" value="ECO:0007669"/>
    <property type="project" value="TreeGrafter"/>
</dbReference>
<dbReference type="GO" id="GO:0034475">
    <property type="term" value="P:U4 snRNA 3'-end processing"/>
    <property type="evidence" value="ECO:0007669"/>
    <property type="project" value="TreeGrafter"/>
</dbReference>
<feature type="domain" description="Exoribonuclease phosphorolytic" evidence="6">
    <location>
        <begin position="3"/>
        <end position="135"/>
    </location>
</feature>
<dbReference type="STRING" id="590646.G3B7J5"/>
<dbReference type="eggNOG" id="KOG1069">
    <property type="taxonomic scope" value="Eukaryota"/>
</dbReference>
<keyword evidence="5" id="KW-0539">Nucleus</keyword>
<dbReference type="EMBL" id="GL996527">
    <property type="protein sequence ID" value="EGV61629.1"/>
    <property type="molecule type" value="Genomic_DNA"/>
</dbReference>
<evidence type="ECO:0000259" key="6">
    <source>
        <dbReference type="Pfam" id="PF01138"/>
    </source>
</evidence>
<accession>G3B7J5</accession>
<evidence type="ECO:0000256" key="5">
    <source>
        <dbReference type="ARBA" id="ARBA00023242"/>
    </source>
</evidence>
<organism evidence="8">
    <name type="scientific">Candida tenuis (strain ATCC 10573 / BCRC 21748 / CBS 615 / JCM 9827 / NBRC 10315 / NRRL Y-1498 / VKM Y-70)</name>
    <name type="common">Yeast</name>
    <name type="synonym">Yamadazyma tenuis</name>
    <dbReference type="NCBI Taxonomy" id="590646"/>
    <lineage>
        <taxon>Eukaryota</taxon>
        <taxon>Fungi</taxon>
        <taxon>Dikarya</taxon>
        <taxon>Ascomycota</taxon>
        <taxon>Saccharomycotina</taxon>
        <taxon>Pichiomycetes</taxon>
        <taxon>Debaryomycetaceae</taxon>
        <taxon>Yamadazyma</taxon>
    </lineage>
</organism>
<evidence type="ECO:0000256" key="4">
    <source>
        <dbReference type="ARBA" id="ARBA00022835"/>
    </source>
</evidence>
<sequence>MLLRTSVLENVDGSAELTNGRTKVLVSVSGPIEPKIKQELPNLASLEIILRPSIGTANTRENLLTDKLRSILSSLIIRHKYPRQLIQVVVQVLSLETDAVVINNFENTVDDLKVFNIEFTDIINCCYFALLDSNIFLYESFIGVSQSVSEDKSIINTPELSDLIHSKSHHLLVFSIVDSKPSKIVYADSKGEFSKQELFEVMDNGFKIAGANFTEFRQLVEKKIEDDFVWKQEA</sequence>
<dbReference type="PANTHER" id="PTHR11953">
    <property type="entry name" value="EXOSOME COMPLEX COMPONENT"/>
    <property type="match status" value="1"/>
</dbReference>
<dbReference type="GO" id="GO:0005730">
    <property type="term" value="C:nucleolus"/>
    <property type="evidence" value="ECO:0007669"/>
    <property type="project" value="TreeGrafter"/>
</dbReference>
<dbReference type="GO" id="GO:0000177">
    <property type="term" value="C:cytoplasmic exosome (RNase complex)"/>
    <property type="evidence" value="ECO:0007669"/>
    <property type="project" value="UniProtKB-ARBA"/>
</dbReference>
<dbReference type="InterPro" id="IPR036345">
    <property type="entry name" value="ExoRNase_PH_dom2_sf"/>
</dbReference>
<dbReference type="GO" id="GO:0000467">
    <property type="term" value="P:exonucleolytic trimming to generate mature 3'-end of 5.8S rRNA from tricistronic rRNA transcript (SSU-rRNA, 5.8S rRNA, LSU-rRNA)"/>
    <property type="evidence" value="ECO:0007669"/>
    <property type="project" value="UniProtKB-ARBA"/>
</dbReference>
<comment type="similarity">
    <text evidence="2">Belongs to the RNase PH family.</text>
</comment>
<dbReference type="SUPFAM" id="SSF55666">
    <property type="entry name" value="Ribonuclease PH domain 2-like"/>
    <property type="match status" value="1"/>
</dbReference>
<keyword evidence="4" id="KW-0271">Exosome</keyword>
<protein>
    <recommendedName>
        <fullName evidence="6">Exoribonuclease phosphorolytic domain-containing protein</fullName>
    </recommendedName>
</protein>
<dbReference type="KEGG" id="cten:18250807"/>
<dbReference type="Proteomes" id="UP000000707">
    <property type="component" value="Unassembled WGS sequence"/>
</dbReference>
<dbReference type="GO" id="GO:0071038">
    <property type="term" value="P:TRAMP-dependent tRNA surveillance pathway"/>
    <property type="evidence" value="ECO:0007669"/>
    <property type="project" value="UniProtKB-ARBA"/>
</dbReference>